<dbReference type="Proteomes" id="UP000222056">
    <property type="component" value="Unassembled WGS sequence"/>
</dbReference>
<organism evidence="3 4">
    <name type="scientific">Thermoleophilum album</name>
    <dbReference type="NCBI Taxonomy" id="29539"/>
    <lineage>
        <taxon>Bacteria</taxon>
        <taxon>Bacillati</taxon>
        <taxon>Actinomycetota</taxon>
        <taxon>Thermoleophilia</taxon>
        <taxon>Thermoleophilales</taxon>
        <taxon>Thermoleophilaceae</taxon>
        <taxon>Thermoleophilum</taxon>
    </lineage>
</organism>
<reference evidence="4" key="1">
    <citation type="submission" date="2016-10" db="EMBL/GenBank/DDBJ databases">
        <authorList>
            <person name="Varghese N."/>
            <person name="Submissions S."/>
        </authorList>
    </citation>
    <scope>NUCLEOTIDE SEQUENCE [LARGE SCALE GENOMIC DNA]</scope>
    <source>
        <strain evidence="4">ATCC 35263</strain>
    </source>
</reference>
<feature type="transmembrane region" description="Helical" evidence="2">
    <location>
        <begin position="30"/>
        <end position="54"/>
    </location>
</feature>
<dbReference type="STRING" id="29539.SAMN02745716_2023"/>
<accession>A0A1H6G0Y7</accession>
<evidence type="ECO:0000313" key="3">
    <source>
        <dbReference type="EMBL" id="SEH15664.1"/>
    </source>
</evidence>
<proteinExistence type="predicted"/>
<feature type="transmembrane region" description="Helical" evidence="2">
    <location>
        <begin position="121"/>
        <end position="138"/>
    </location>
</feature>
<evidence type="ECO:0000256" key="2">
    <source>
        <dbReference type="SAM" id="Phobius"/>
    </source>
</evidence>
<keyword evidence="2" id="KW-1133">Transmembrane helix</keyword>
<gene>
    <name evidence="3" type="ORF">SAMN02745716_2023</name>
</gene>
<feature type="compositionally biased region" description="Polar residues" evidence="1">
    <location>
        <begin position="83"/>
        <end position="93"/>
    </location>
</feature>
<evidence type="ECO:0000313" key="4">
    <source>
        <dbReference type="Proteomes" id="UP000222056"/>
    </source>
</evidence>
<sequence>MLRTSCWWFAGRCCTIDERSICKLAPERQVILRVITIFVVAASLSVGLAGLAFAQTSGQEGYGSVGGVVVGTNNTPPAGPSVSEPQAVSQSGSAPVRPLAVSNTVSHNEAQGALPFTGAELGVMAAVALALIGSGLAVRRLSTRSAEA</sequence>
<keyword evidence="2" id="KW-0812">Transmembrane</keyword>
<protein>
    <submittedName>
        <fullName evidence="3">Uncharacterized protein</fullName>
    </submittedName>
</protein>
<keyword evidence="4" id="KW-1185">Reference proteome</keyword>
<feature type="region of interest" description="Disordered" evidence="1">
    <location>
        <begin position="73"/>
        <end position="95"/>
    </location>
</feature>
<evidence type="ECO:0000256" key="1">
    <source>
        <dbReference type="SAM" id="MobiDB-lite"/>
    </source>
</evidence>
<keyword evidence="2" id="KW-0472">Membrane</keyword>
<dbReference type="AlphaFoldDB" id="A0A1H6G0Y7"/>
<name>A0A1H6G0Y7_THEAL</name>
<dbReference type="EMBL" id="FNWJ01000002">
    <property type="protein sequence ID" value="SEH15664.1"/>
    <property type="molecule type" value="Genomic_DNA"/>
</dbReference>